<dbReference type="InterPro" id="IPR029058">
    <property type="entry name" value="AB_hydrolase_fold"/>
</dbReference>
<reference evidence="5 7" key="2">
    <citation type="submission" date="2020-08" db="EMBL/GenBank/DDBJ databases">
        <title>The isolate Caproiciproducens sp. 7D4C2 produces n-caproate at mildly acidic conditions from hexoses: genome and rBOX comparison with related strains and chain-elongating bacteria.</title>
        <authorList>
            <person name="Esquivel-Elizondo S."/>
            <person name="Bagci C."/>
            <person name="Temovska M."/>
            <person name="Jeon B.S."/>
            <person name="Bessarab I."/>
            <person name="Williams R.B.H."/>
            <person name="Huson D.H."/>
            <person name="Angenent L.T."/>
        </authorList>
    </citation>
    <scope>NUCLEOTIDE SEQUENCE [LARGE SCALE GENOMIC DNA]</scope>
    <source>
        <strain evidence="5 7">7D4C2</strain>
    </source>
</reference>
<protein>
    <submittedName>
        <fullName evidence="5">Alpha/beta hydrolase</fullName>
    </submittedName>
    <submittedName>
        <fullName evidence="4">Arylesterase</fullName>
        <ecNumber evidence="4">3.1.1.2</ecNumber>
    </submittedName>
</protein>
<dbReference type="SUPFAM" id="SSF53474">
    <property type="entry name" value="alpha/beta-Hydrolases"/>
    <property type="match status" value="1"/>
</dbReference>
<dbReference type="PRINTS" id="PR00412">
    <property type="entry name" value="EPOXHYDRLASE"/>
</dbReference>
<organism evidence="4 6">
    <name type="scientific">Caproicibacter fermentans</name>
    <dbReference type="NCBI Taxonomy" id="2576756"/>
    <lineage>
        <taxon>Bacteria</taxon>
        <taxon>Bacillati</taxon>
        <taxon>Bacillota</taxon>
        <taxon>Clostridia</taxon>
        <taxon>Eubacteriales</taxon>
        <taxon>Acutalibacteraceae</taxon>
        <taxon>Caproicibacter</taxon>
    </lineage>
</organism>
<gene>
    <name evidence="4" type="ORF">CAFE_37840</name>
    <name evidence="5" type="ORF">HCR03_03050</name>
</gene>
<dbReference type="AlphaFoldDB" id="A0A6N8I4H6"/>
<accession>A0A7G8TCF3</accession>
<dbReference type="InterPro" id="IPR000073">
    <property type="entry name" value="AB_hydrolase_1"/>
</dbReference>
<name>A0A6N8I4H6_9FIRM</name>
<evidence type="ECO:0000256" key="1">
    <source>
        <dbReference type="ARBA" id="ARBA00022801"/>
    </source>
</evidence>
<keyword evidence="1 4" id="KW-0378">Hydrolase</keyword>
<keyword evidence="2" id="KW-0472">Membrane</keyword>
<dbReference type="EC" id="3.1.1.2" evidence="4"/>
<dbReference type="Proteomes" id="UP000515909">
    <property type="component" value="Chromosome"/>
</dbReference>
<evidence type="ECO:0000313" key="6">
    <source>
        <dbReference type="Proteomes" id="UP000469440"/>
    </source>
</evidence>
<dbReference type="InterPro" id="IPR050266">
    <property type="entry name" value="AB_hydrolase_sf"/>
</dbReference>
<reference evidence="4 6" key="1">
    <citation type="submission" date="2019-09" db="EMBL/GenBank/DDBJ databases">
        <title>Genome sequence of Clostridium sp. EA1.</title>
        <authorList>
            <person name="Poehlein A."/>
            <person name="Bengelsdorf F.R."/>
            <person name="Daniel R."/>
        </authorList>
    </citation>
    <scope>NUCLEOTIDE SEQUENCE [LARGE SCALE GENOMIC DNA]</scope>
    <source>
        <strain evidence="4 6">EA1</strain>
    </source>
</reference>
<keyword evidence="2" id="KW-1133">Transmembrane helix</keyword>
<dbReference type="KEGG" id="cfem:HCR03_03050"/>
<dbReference type="RefSeq" id="WP_156991442.1">
    <property type="nucleotide sequence ID" value="NZ_CP060286.1"/>
</dbReference>
<dbReference type="PANTHER" id="PTHR43798:SF31">
    <property type="entry name" value="AB HYDROLASE SUPERFAMILY PROTEIN YCLE"/>
    <property type="match status" value="1"/>
</dbReference>
<evidence type="ECO:0000313" key="7">
    <source>
        <dbReference type="Proteomes" id="UP000515909"/>
    </source>
</evidence>
<proteinExistence type="predicted"/>
<dbReference type="Pfam" id="PF00561">
    <property type="entry name" value="Abhydrolase_1"/>
    <property type="match status" value="1"/>
</dbReference>
<evidence type="ECO:0000256" key="2">
    <source>
        <dbReference type="SAM" id="Phobius"/>
    </source>
</evidence>
<keyword evidence="6" id="KW-1185">Reference proteome</keyword>
<dbReference type="EMBL" id="VWXL01000108">
    <property type="protein sequence ID" value="MVB13031.1"/>
    <property type="molecule type" value="Genomic_DNA"/>
</dbReference>
<keyword evidence="2" id="KW-0812">Transmembrane</keyword>
<feature type="transmembrane region" description="Helical" evidence="2">
    <location>
        <begin position="82"/>
        <end position="104"/>
    </location>
</feature>
<evidence type="ECO:0000313" key="5">
    <source>
        <dbReference type="EMBL" id="QNK41294.1"/>
    </source>
</evidence>
<dbReference type="GO" id="GO:0004064">
    <property type="term" value="F:arylesterase activity"/>
    <property type="evidence" value="ECO:0007669"/>
    <property type="project" value="UniProtKB-EC"/>
</dbReference>
<feature type="domain" description="AB hydrolase-1" evidence="3">
    <location>
        <begin position="24"/>
        <end position="255"/>
    </location>
</feature>
<dbReference type="OrthoDB" id="9773293at2"/>
<accession>A0A6N8I4H6</accession>
<dbReference type="EMBL" id="CP060286">
    <property type="protein sequence ID" value="QNK41294.1"/>
    <property type="molecule type" value="Genomic_DNA"/>
</dbReference>
<dbReference type="InterPro" id="IPR000639">
    <property type="entry name" value="Epox_hydrolase-like"/>
</dbReference>
<dbReference type="PANTHER" id="PTHR43798">
    <property type="entry name" value="MONOACYLGLYCEROL LIPASE"/>
    <property type="match status" value="1"/>
</dbReference>
<sequence>MYYVNVERGVKLAVYDLNPAGKKTVFLVHGWPLNHMMFEYQFDLLPKLGFRCISIDLRGFGNSDAPWNGYDYGRLADDLYEVIRMIGVSEMTLVGFSMGGAIVIRYMSRYKEYKISKLALLSAAAPCFVSREGCPGGLPLEQVNSLVAQISRNRPQAIYDFGQNFFAQPVTPPFAEWFRSVTLSGPGYSTLKTAETLRDADLRADLEQITVPTGIFYGVLDKICPKELPLTLNRKIRNSKLFPFEQSGHAVFYDELEKFNQEFSSFLTS</sequence>
<dbReference type="GO" id="GO:0016020">
    <property type="term" value="C:membrane"/>
    <property type="evidence" value="ECO:0007669"/>
    <property type="project" value="TreeGrafter"/>
</dbReference>
<evidence type="ECO:0000259" key="3">
    <source>
        <dbReference type="Pfam" id="PF00561"/>
    </source>
</evidence>
<dbReference type="Proteomes" id="UP000469440">
    <property type="component" value="Unassembled WGS sequence"/>
</dbReference>
<dbReference type="PRINTS" id="PR00111">
    <property type="entry name" value="ABHYDROLASE"/>
</dbReference>
<evidence type="ECO:0000313" key="4">
    <source>
        <dbReference type="EMBL" id="MVB13031.1"/>
    </source>
</evidence>
<dbReference type="Gene3D" id="3.40.50.1820">
    <property type="entry name" value="alpha/beta hydrolase"/>
    <property type="match status" value="1"/>
</dbReference>